<evidence type="ECO:0000313" key="3">
    <source>
        <dbReference type="EMBL" id="KAJ2849656.1"/>
    </source>
</evidence>
<dbReference type="SUPFAM" id="SSF54928">
    <property type="entry name" value="RNA-binding domain, RBD"/>
    <property type="match status" value="1"/>
</dbReference>
<dbReference type="GO" id="GO:0019722">
    <property type="term" value="P:calcium-mediated signaling"/>
    <property type="evidence" value="ECO:0007669"/>
    <property type="project" value="InterPro"/>
</dbReference>
<evidence type="ECO:0000313" key="4">
    <source>
        <dbReference type="Proteomes" id="UP001139887"/>
    </source>
</evidence>
<dbReference type="OrthoDB" id="17212at2759"/>
<feature type="compositionally biased region" description="Polar residues" evidence="2">
    <location>
        <begin position="229"/>
        <end position="244"/>
    </location>
</feature>
<feature type="region of interest" description="Disordered" evidence="2">
    <location>
        <begin position="194"/>
        <end position="213"/>
    </location>
</feature>
<proteinExistence type="inferred from homology"/>
<dbReference type="InterPro" id="IPR012677">
    <property type="entry name" value="Nucleotide-bd_a/b_plait_sf"/>
</dbReference>
<evidence type="ECO:0008006" key="5">
    <source>
        <dbReference type="Google" id="ProtNLM"/>
    </source>
</evidence>
<dbReference type="EMBL" id="JANBUW010000065">
    <property type="protein sequence ID" value="KAJ2849656.1"/>
    <property type="molecule type" value="Genomic_DNA"/>
</dbReference>
<evidence type="ECO:0000256" key="2">
    <source>
        <dbReference type="SAM" id="MobiDB-lite"/>
    </source>
</evidence>
<sequence length="267" mass="29044">MPRSAPKPEATNSLVVLFDTYSDEACEALRAKLETCGPLWHFAKLKSFQRCLAVFSQTANAQVAMRCLNGTPVLGDNKMRLYFSMHTPLVNRPDSLAVPNQEKLWLISPPGSPPIDWRQTREQPPNANYLDHRLEAALQELEIGTFALDPATVTDDDESILEYPCVGIKSLDLGSSSEKKSIAAPSFVISQGGIDSEDASSSDGQFNGLADKNSASNTPTILIHHCDSSDQSSTSKPAASSTLAERSPTPGPVFKTYKPTFRPPMDM</sequence>
<gene>
    <name evidence="3" type="ORF">IWW36_002460</name>
</gene>
<evidence type="ECO:0000256" key="1">
    <source>
        <dbReference type="ARBA" id="ARBA00008209"/>
    </source>
</evidence>
<dbReference type="InterPro" id="IPR006931">
    <property type="entry name" value="Calcipressin"/>
</dbReference>
<name>A0A9W8M0Z9_9FUNG</name>
<protein>
    <recommendedName>
        <fullName evidence="5">Calcipressin</fullName>
    </recommendedName>
</protein>
<dbReference type="Gene3D" id="3.30.70.330">
    <property type="match status" value="1"/>
</dbReference>
<reference evidence="3" key="1">
    <citation type="submission" date="2022-07" db="EMBL/GenBank/DDBJ databases">
        <title>Phylogenomic reconstructions and comparative analyses of Kickxellomycotina fungi.</title>
        <authorList>
            <person name="Reynolds N.K."/>
            <person name="Stajich J.E."/>
            <person name="Barry K."/>
            <person name="Grigoriev I.V."/>
            <person name="Crous P."/>
            <person name="Smith M.E."/>
        </authorList>
    </citation>
    <scope>NUCLEOTIDE SEQUENCE</scope>
    <source>
        <strain evidence="3">NRRL 1566</strain>
    </source>
</reference>
<organism evidence="3 4">
    <name type="scientific">Coemansia brasiliensis</name>
    <dbReference type="NCBI Taxonomy" id="2650707"/>
    <lineage>
        <taxon>Eukaryota</taxon>
        <taxon>Fungi</taxon>
        <taxon>Fungi incertae sedis</taxon>
        <taxon>Zoopagomycota</taxon>
        <taxon>Kickxellomycotina</taxon>
        <taxon>Kickxellomycetes</taxon>
        <taxon>Kickxellales</taxon>
        <taxon>Kickxellaceae</taxon>
        <taxon>Coemansia</taxon>
    </lineage>
</organism>
<dbReference type="PANTHER" id="PTHR10300">
    <property type="entry name" value="CALCIPRESSIN"/>
    <property type="match status" value="1"/>
</dbReference>
<dbReference type="Pfam" id="PF04847">
    <property type="entry name" value="Calcipressin"/>
    <property type="match status" value="1"/>
</dbReference>
<dbReference type="GO" id="GO:0003676">
    <property type="term" value="F:nucleic acid binding"/>
    <property type="evidence" value="ECO:0007669"/>
    <property type="project" value="InterPro"/>
</dbReference>
<accession>A0A9W8M0Z9</accession>
<keyword evidence="4" id="KW-1185">Reference proteome</keyword>
<dbReference type="Proteomes" id="UP001139887">
    <property type="component" value="Unassembled WGS sequence"/>
</dbReference>
<dbReference type="GO" id="GO:0005737">
    <property type="term" value="C:cytoplasm"/>
    <property type="evidence" value="ECO:0007669"/>
    <property type="project" value="TreeGrafter"/>
</dbReference>
<dbReference type="GO" id="GO:0005634">
    <property type="term" value="C:nucleus"/>
    <property type="evidence" value="ECO:0007669"/>
    <property type="project" value="TreeGrafter"/>
</dbReference>
<dbReference type="AlphaFoldDB" id="A0A9W8M0Z9"/>
<feature type="region of interest" description="Disordered" evidence="2">
    <location>
        <begin position="224"/>
        <end position="267"/>
    </location>
</feature>
<comment type="similarity">
    <text evidence="1">Belongs to the RCAN family.</text>
</comment>
<dbReference type="GO" id="GO:0008597">
    <property type="term" value="F:calcium-dependent protein serine/threonine phosphatase regulator activity"/>
    <property type="evidence" value="ECO:0007669"/>
    <property type="project" value="TreeGrafter"/>
</dbReference>
<dbReference type="PANTHER" id="PTHR10300:SF14">
    <property type="entry name" value="PROTEIN SARAH"/>
    <property type="match status" value="1"/>
</dbReference>
<comment type="caution">
    <text evidence="3">The sequence shown here is derived from an EMBL/GenBank/DDBJ whole genome shotgun (WGS) entry which is preliminary data.</text>
</comment>
<dbReference type="InterPro" id="IPR035979">
    <property type="entry name" value="RBD_domain_sf"/>
</dbReference>